<sequence length="684" mass="74695">MAYQQYSSWTPIPGGDLGHQEPGKTWNLPPYEDTAYHGISAAELDDTSRPKLHSNQNSYELKDWRSINKSQEPLVQEASYDPSGALLHSDTTKRQFRFTGWKVGVVVCAAIASTVCALNICLTAWAINKHSVDDGLSSLFTGSCTEVARISLWIHLGINAMSTMLLSASNYTMQIISSPTRKEVDEAHRKSKWLDIGIPTVATVFGSFTGAGVINRLHAEALNSSLVRYESAACMAAYGSQFVSGVRSVLLVSSDTSAGTENVLDARVWKGDYQVAYFWICGDGWSGNPYGDGEAVCTLSTAQAAASTWTLSGHKISYCLVEKVVEQCELRFSLVIMLIVIAANAVKAIVMILTVWRLREPTLVTVGDAIASFLNYPDPTTQGFCLSSKDDIQKKRWKGQPAKPWIPKSDFWFKAASVKRWLTCNILCIAAIGFGIWLLSQGMYQIGIYNVQQLYELGFGTVDSKAVVGVAPTGLIATVLFANLPQGILSLLYLTYNGIFTCLLGANEWSLFAHTRKSLRVTLPVGQQRSTYYLQLPYTYSIPLLILSGSLHWLMSQSLFLALVNVYDDMGVQDPDSSLSTVGYSCIAILFAIVVGSVAVVAGIANGFRTFKPGIPLVGSCSAAISAACHRPMEDSSASMLPIQWGVVDANDPRNVEVHHCCFTSFDIQRPVQGQLYAGHEKHE</sequence>
<feature type="transmembrane region" description="Helical" evidence="1">
    <location>
        <begin position="147"/>
        <end position="168"/>
    </location>
</feature>
<keyword evidence="1" id="KW-1133">Transmembrane helix</keyword>
<gene>
    <name evidence="3" type="ORF">BP6252_02780</name>
</gene>
<dbReference type="PANTHER" id="PTHR35395:SF1">
    <property type="entry name" value="DUF6536 DOMAIN-CONTAINING PROTEIN"/>
    <property type="match status" value="1"/>
</dbReference>
<keyword evidence="4" id="KW-1185">Reference proteome</keyword>
<evidence type="ECO:0000259" key="2">
    <source>
        <dbReference type="Pfam" id="PF20163"/>
    </source>
</evidence>
<keyword evidence="1" id="KW-0812">Transmembrane</keyword>
<feature type="transmembrane region" description="Helical" evidence="1">
    <location>
        <begin position="103"/>
        <end position="127"/>
    </location>
</feature>
<dbReference type="Pfam" id="PF20163">
    <property type="entry name" value="DUF6536"/>
    <property type="match status" value="1"/>
</dbReference>
<feature type="domain" description="DUF6536" evidence="2">
    <location>
        <begin position="101"/>
        <end position="204"/>
    </location>
</feature>
<keyword evidence="1" id="KW-0472">Membrane</keyword>
<name>A0A3D8SFR6_9HELO</name>
<reference evidence="3 4" key="1">
    <citation type="journal article" date="2018" name="IMA Fungus">
        <title>IMA Genome-F 9: Draft genome sequence of Annulohypoxylon stygium, Aspergillus mulundensis, Berkeleyomyces basicola (syn. Thielaviopsis basicola), Ceratocystis smalleyi, two Cercospora beticola strains, Coleophoma cylindrospora, Fusarium fracticaudum, Phialophora cf. hyalina, and Morchella septimelata.</title>
        <authorList>
            <person name="Wingfield B.D."/>
            <person name="Bills G.F."/>
            <person name="Dong Y."/>
            <person name="Huang W."/>
            <person name="Nel W.J."/>
            <person name="Swalarsk-Parry B.S."/>
            <person name="Vaghefi N."/>
            <person name="Wilken P.M."/>
            <person name="An Z."/>
            <person name="de Beer Z.W."/>
            <person name="De Vos L."/>
            <person name="Chen L."/>
            <person name="Duong T.A."/>
            <person name="Gao Y."/>
            <person name="Hammerbacher A."/>
            <person name="Kikkert J.R."/>
            <person name="Li Y."/>
            <person name="Li H."/>
            <person name="Li K."/>
            <person name="Li Q."/>
            <person name="Liu X."/>
            <person name="Ma X."/>
            <person name="Naidoo K."/>
            <person name="Pethybridge S.J."/>
            <person name="Sun J."/>
            <person name="Steenkamp E.T."/>
            <person name="van der Nest M.A."/>
            <person name="van Wyk S."/>
            <person name="Wingfield M.J."/>
            <person name="Xiong C."/>
            <person name="Yue Q."/>
            <person name="Zhang X."/>
        </authorList>
    </citation>
    <scope>NUCLEOTIDE SEQUENCE [LARGE SCALE GENOMIC DNA]</scope>
    <source>
        <strain evidence="3 4">BP6252</strain>
    </source>
</reference>
<comment type="caution">
    <text evidence="3">The sequence shown here is derived from an EMBL/GenBank/DDBJ whole genome shotgun (WGS) entry which is preliminary data.</text>
</comment>
<evidence type="ECO:0000313" key="4">
    <source>
        <dbReference type="Proteomes" id="UP000256645"/>
    </source>
</evidence>
<dbReference type="InterPro" id="IPR046623">
    <property type="entry name" value="DUF6536"/>
</dbReference>
<organism evidence="3 4">
    <name type="scientific">Coleophoma cylindrospora</name>
    <dbReference type="NCBI Taxonomy" id="1849047"/>
    <lineage>
        <taxon>Eukaryota</taxon>
        <taxon>Fungi</taxon>
        <taxon>Dikarya</taxon>
        <taxon>Ascomycota</taxon>
        <taxon>Pezizomycotina</taxon>
        <taxon>Leotiomycetes</taxon>
        <taxon>Helotiales</taxon>
        <taxon>Dermateaceae</taxon>
        <taxon>Coleophoma</taxon>
    </lineage>
</organism>
<evidence type="ECO:0000256" key="1">
    <source>
        <dbReference type="SAM" id="Phobius"/>
    </source>
</evidence>
<protein>
    <recommendedName>
        <fullName evidence="2">DUF6536 domain-containing protein</fullName>
    </recommendedName>
</protein>
<feature type="transmembrane region" description="Helical" evidence="1">
    <location>
        <begin position="420"/>
        <end position="439"/>
    </location>
</feature>
<feature type="transmembrane region" description="Helical" evidence="1">
    <location>
        <begin position="582"/>
        <end position="605"/>
    </location>
</feature>
<feature type="transmembrane region" description="Helical" evidence="1">
    <location>
        <begin position="538"/>
        <end position="562"/>
    </location>
</feature>
<dbReference type="AlphaFoldDB" id="A0A3D8SFR6"/>
<dbReference type="OrthoDB" id="5429634at2759"/>
<proteinExistence type="predicted"/>
<dbReference type="STRING" id="1849047.A0A3D8SFR6"/>
<feature type="transmembrane region" description="Helical" evidence="1">
    <location>
        <begin position="332"/>
        <end position="356"/>
    </location>
</feature>
<accession>A0A3D8SFR6</accession>
<dbReference type="EMBL" id="PDLM01000002">
    <property type="protein sequence ID" value="RDW85190.1"/>
    <property type="molecule type" value="Genomic_DNA"/>
</dbReference>
<evidence type="ECO:0000313" key="3">
    <source>
        <dbReference type="EMBL" id="RDW85190.1"/>
    </source>
</evidence>
<dbReference type="Proteomes" id="UP000256645">
    <property type="component" value="Unassembled WGS sequence"/>
</dbReference>
<dbReference type="PANTHER" id="PTHR35395">
    <property type="entry name" value="DUF6536 DOMAIN-CONTAINING PROTEIN"/>
    <property type="match status" value="1"/>
</dbReference>